<dbReference type="EMBL" id="UGSK01000001">
    <property type="protein sequence ID" value="SUB01013.1"/>
    <property type="molecule type" value="Genomic_DNA"/>
</dbReference>
<accession>A0A378ZVI4</accession>
<evidence type="ECO:0000256" key="1">
    <source>
        <dbReference type="SAM" id="MobiDB-lite"/>
    </source>
</evidence>
<dbReference type="Proteomes" id="UP000255000">
    <property type="component" value="Unassembled WGS sequence"/>
</dbReference>
<feature type="compositionally biased region" description="Basic and acidic residues" evidence="1">
    <location>
        <begin position="59"/>
        <end position="74"/>
    </location>
</feature>
<name>A0A378ZVI4_9HYPH</name>
<reference evidence="2 3" key="1">
    <citation type="submission" date="2018-06" db="EMBL/GenBank/DDBJ databases">
        <authorList>
            <consortium name="Pathogen Informatics"/>
            <person name="Doyle S."/>
        </authorList>
    </citation>
    <scope>NUCLEOTIDE SEQUENCE [LARGE SCALE GENOMIC DNA]</scope>
    <source>
        <strain evidence="2 3">NCTC13350</strain>
    </source>
</reference>
<evidence type="ECO:0000313" key="2">
    <source>
        <dbReference type="EMBL" id="SUB01013.1"/>
    </source>
</evidence>
<proteinExistence type="predicted"/>
<dbReference type="AlphaFoldDB" id="A0A378ZVI4"/>
<dbReference type="RefSeq" id="WP_019966637.1">
    <property type="nucleotide sequence ID" value="NZ_UGSK01000001.1"/>
</dbReference>
<sequence>MTSTARPRRPAPRPVSHDVPAYLYKVGQDVRLNGGSMERLHAAGVYRITARLPIEGDTPKYRIRSEDERHERVASQDTLVPAGPASGSADSSLLERTFRHG</sequence>
<feature type="region of interest" description="Disordered" evidence="1">
    <location>
        <begin position="59"/>
        <end position="101"/>
    </location>
</feature>
<gene>
    <name evidence="2" type="ORF">NCTC13350_01944</name>
</gene>
<protein>
    <submittedName>
        <fullName evidence="2">Uncharacterized protein</fullName>
    </submittedName>
</protein>
<evidence type="ECO:0000313" key="3">
    <source>
        <dbReference type="Proteomes" id="UP000255000"/>
    </source>
</evidence>
<dbReference type="OrthoDB" id="7860488at2"/>
<feature type="compositionally biased region" description="Low complexity" evidence="1">
    <location>
        <begin position="81"/>
        <end position="92"/>
    </location>
</feature>
<organism evidence="2 3">
    <name type="scientific">Pannonibacter phragmitetus</name>
    <dbReference type="NCBI Taxonomy" id="121719"/>
    <lineage>
        <taxon>Bacteria</taxon>
        <taxon>Pseudomonadati</taxon>
        <taxon>Pseudomonadota</taxon>
        <taxon>Alphaproteobacteria</taxon>
        <taxon>Hyphomicrobiales</taxon>
        <taxon>Stappiaceae</taxon>
        <taxon>Pannonibacter</taxon>
    </lineage>
</organism>